<comment type="caution">
    <text evidence="4">The sequence shown here is derived from an EMBL/GenBank/DDBJ whole genome shotgun (WGS) entry which is preliminary data.</text>
</comment>
<evidence type="ECO:0000256" key="1">
    <source>
        <dbReference type="ARBA" id="ARBA00023125"/>
    </source>
</evidence>
<dbReference type="OrthoDB" id="9810250at2"/>
<dbReference type="Gene3D" id="1.10.357.10">
    <property type="entry name" value="Tetracycline Repressor, domain 2"/>
    <property type="match status" value="1"/>
</dbReference>
<evidence type="ECO:0000313" key="5">
    <source>
        <dbReference type="Proteomes" id="UP000295257"/>
    </source>
</evidence>
<evidence type="ECO:0000259" key="3">
    <source>
        <dbReference type="PROSITE" id="PS50977"/>
    </source>
</evidence>
<dbReference type="InterPro" id="IPR009057">
    <property type="entry name" value="Homeodomain-like_sf"/>
</dbReference>
<dbReference type="PANTHER" id="PTHR43479">
    <property type="entry name" value="ACREF/ENVCD OPERON REPRESSOR-RELATED"/>
    <property type="match status" value="1"/>
</dbReference>
<dbReference type="Proteomes" id="UP000295257">
    <property type="component" value="Unassembled WGS sequence"/>
</dbReference>
<gene>
    <name evidence="4" type="ORF">C5L30_002350</name>
</gene>
<accession>A0A4R5NDW2</accession>
<sequence length="196" mass="22977">MEKVDRRVQKTNQSLQLAFKKLAKTTRYRDITVKQLTKTAQINRKTFYLHYDSIDDFSAMVADEISEKILQLILEKPLREGLSVPGFIFDKVFDFFSQSREFYTFMMTSADYSFIGQQVETMVSRGLADAILKEFDLCKLDAYVCASFLIRNTLMLFRIYNDGQVHLDRSEFRDRLIRLNSSGLKSFLDINRNLEN</sequence>
<dbReference type="RefSeq" id="WP_010020644.1">
    <property type="nucleotide sequence ID" value="NZ_PUFN01000019.1"/>
</dbReference>
<proteinExistence type="predicted"/>
<dbReference type="PANTHER" id="PTHR43479:SF7">
    <property type="entry name" value="TETR-FAMILY TRANSCRIPTIONAL REGULATOR"/>
    <property type="match status" value="1"/>
</dbReference>
<keyword evidence="5" id="KW-1185">Reference proteome</keyword>
<dbReference type="GO" id="GO:0003677">
    <property type="term" value="F:DNA binding"/>
    <property type="evidence" value="ECO:0007669"/>
    <property type="project" value="UniProtKB-UniRule"/>
</dbReference>
<feature type="domain" description="HTH tetR-type" evidence="3">
    <location>
        <begin position="9"/>
        <end position="69"/>
    </location>
</feature>
<feature type="DNA-binding region" description="H-T-H motif" evidence="2">
    <location>
        <begin position="32"/>
        <end position="51"/>
    </location>
</feature>
<dbReference type="EMBL" id="PUFN01000019">
    <property type="protein sequence ID" value="TDG71770.1"/>
    <property type="molecule type" value="Genomic_DNA"/>
</dbReference>
<evidence type="ECO:0000256" key="2">
    <source>
        <dbReference type="PROSITE-ProRule" id="PRU00335"/>
    </source>
</evidence>
<dbReference type="STRING" id="1612.ABB44_07050"/>
<organism evidence="4 5">
    <name type="scientific">Companilactobacillus farciminis</name>
    <dbReference type="NCBI Taxonomy" id="1612"/>
    <lineage>
        <taxon>Bacteria</taxon>
        <taxon>Bacillati</taxon>
        <taxon>Bacillota</taxon>
        <taxon>Bacilli</taxon>
        <taxon>Lactobacillales</taxon>
        <taxon>Lactobacillaceae</taxon>
        <taxon>Companilactobacillus</taxon>
    </lineage>
</organism>
<dbReference type="InterPro" id="IPR050624">
    <property type="entry name" value="HTH-type_Tx_Regulator"/>
</dbReference>
<dbReference type="AlphaFoldDB" id="A0A4R5NDW2"/>
<dbReference type="PROSITE" id="PS50977">
    <property type="entry name" value="HTH_TETR_2"/>
    <property type="match status" value="1"/>
</dbReference>
<reference evidence="4 5" key="1">
    <citation type="journal article" date="2019" name="Appl. Microbiol. Biotechnol.">
        <title>Uncovering carbohydrate metabolism through a genotype-phenotype association study of 56 lactic acid bacteria genomes.</title>
        <authorList>
            <person name="Buron-Moles G."/>
            <person name="Chailyan A."/>
            <person name="Dolejs I."/>
            <person name="Forster J."/>
            <person name="Miks M.H."/>
        </authorList>
    </citation>
    <scope>NUCLEOTIDE SEQUENCE [LARGE SCALE GENOMIC DNA]</scope>
    <source>
        <strain evidence="4 5">ATCC 29644</strain>
    </source>
</reference>
<protein>
    <recommendedName>
        <fullName evidence="3">HTH tetR-type domain-containing protein</fullName>
    </recommendedName>
</protein>
<name>A0A4R5NDW2_9LACO</name>
<dbReference type="SUPFAM" id="SSF46689">
    <property type="entry name" value="Homeodomain-like"/>
    <property type="match status" value="1"/>
</dbReference>
<dbReference type="InterPro" id="IPR001647">
    <property type="entry name" value="HTH_TetR"/>
</dbReference>
<keyword evidence="1 2" id="KW-0238">DNA-binding</keyword>
<evidence type="ECO:0000313" key="4">
    <source>
        <dbReference type="EMBL" id="TDG71770.1"/>
    </source>
</evidence>